<proteinExistence type="predicted"/>
<dbReference type="RefSeq" id="WP_081277070.1">
    <property type="nucleotide sequence ID" value="NZ_BEWS01000004.1"/>
</dbReference>
<dbReference type="SUPFAM" id="SSF46955">
    <property type="entry name" value="Putative DNA-binding domain"/>
    <property type="match status" value="1"/>
</dbReference>
<dbReference type="InterPro" id="IPR047057">
    <property type="entry name" value="MerR_fam"/>
</dbReference>
<evidence type="ECO:0000313" key="6">
    <source>
        <dbReference type="EMBL" id="TOZ04419.1"/>
    </source>
</evidence>
<evidence type="ECO:0000256" key="3">
    <source>
        <dbReference type="ARBA" id="ARBA00023125"/>
    </source>
</evidence>
<dbReference type="Gene3D" id="1.10.1660.10">
    <property type="match status" value="1"/>
</dbReference>
<dbReference type="PANTHER" id="PTHR30204:SF69">
    <property type="entry name" value="MERR-FAMILY TRANSCRIPTIONAL REGULATOR"/>
    <property type="match status" value="1"/>
</dbReference>
<reference evidence="6" key="1">
    <citation type="submission" date="2018-05" db="EMBL/GenBank/DDBJ databases">
        <title>Genome Comparison of Lactic Acid Bacteria Isolated from non-Wheat Sourdough.</title>
        <authorList>
            <person name="Rice T."/>
            <person name="Axel C."/>
            <person name="Lynch K.M."/>
            <person name="Benz C."/>
            <person name="Arendt E.K."/>
            <person name="Coffey A."/>
        </authorList>
    </citation>
    <scope>NUCLEOTIDE SEQUENCE</scope>
    <source>
        <strain evidence="6">TR055</strain>
    </source>
</reference>
<dbReference type="Pfam" id="PF13411">
    <property type="entry name" value="MerR_1"/>
    <property type="match status" value="1"/>
</dbReference>
<evidence type="ECO:0000259" key="5">
    <source>
        <dbReference type="PROSITE" id="PS50937"/>
    </source>
</evidence>
<dbReference type="PROSITE" id="PS50937">
    <property type="entry name" value="HTH_MERR_2"/>
    <property type="match status" value="1"/>
</dbReference>
<gene>
    <name evidence="6" type="ORF">DIS17_05535</name>
</gene>
<dbReference type="InterPro" id="IPR009061">
    <property type="entry name" value="DNA-bd_dom_put_sf"/>
</dbReference>
<evidence type="ECO:0000256" key="2">
    <source>
        <dbReference type="ARBA" id="ARBA00023015"/>
    </source>
</evidence>
<protein>
    <submittedName>
        <fullName evidence="6">MerR family transcriptional regulator</fullName>
    </submittedName>
</protein>
<keyword evidence="1" id="KW-0678">Repressor</keyword>
<accession>A0AAJ5FI69</accession>
<organism evidence="6 7">
    <name type="scientific">Levilactobacillus brevis</name>
    <name type="common">Lactobacillus brevis</name>
    <dbReference type="NCBI Taxonomy" id="1580"/>
    <lineage>
        <taxon>Bacteria</taxon>
        <taxon>Bacillati</taxon>
        <taxon>Bacillota</taxon>
        <taxon>Bacilli</taxon>
        <taxon>Lactobacillales</taxon>
        <taxon>Lactobacillaceae</taxon>
        <taxon>Levilactobacillus</taxon>
    </lineage>
</organism>
<evidence type="ECO:0000256" key="4">
    <source>
        <dbReference type="ARBA" id="ARBA00023163"/>
    </source>
</evidence>
<keyword evidence="2" id="KW-0805">Transcription regulation</keyword>
<dbReference type="AlphaFoldDB" id="A0AAJ5FI69"/>
<dbReference type="GO" id="GO:0003700">
    <property type="term" value="F:DNA-binding transcription factor activity"/>
    <property type="evidence" value="ECO:0007669"/>
    <property type="project" value="InterPro"/>
</dbReference>
<dbReference type="EMBL" id="QFDK01000005">
    <property type="protein sequence ID" value="TOZ04419.1"/>
    <property type="molecule type" value="Genomic_DNA"/>
</dbReference>
<keyword evidence="3" id="KW-0238">DNA-binding</keyword>
<name>A0AAJ5FI69_LEVBR</name>
<evidence type="ECO:0000256" key="1">
    <source>
        <dbReference type="ARBA" id="ARBA00022491"/>
    </source>
</evidence>
<dbReference type="SMART" id="SM00422">
    <property type="entry name" value="HTH_MERR"/>
    <property type="match status" value="1"/>
</dbReference>
<sequence>MLDLTSLGDDHMKTTEFCQLAHTTRDTLRHYDSLGILTPHRTQNGYREYTLDDVTAYTIIQNLKSAGLSLDEIAQVRSLQTQPITPACRQAVLAMIQEKHDDFVAQHHFYAQLMTITSQMTTEIQHNHQEKLAGLIEKLGDL</sequence>
<feature type="domain" description="HTH merR-type" evidence="5">
    <location>
        <begin position="11"/>
        <end position="79"/>
    </location>
</feature>
<dbReference type="CDD" id="cd00592">
    <property type="entry name" value="HTH_MerR-like"/>
    <property type="match status" value="1"/>
</dbReference>
<keyword evidence="4" id="KW-0804">Transcription</keyword>
<dbReference type="GO" id="GO:0003677">
    <property type="term" value="F:DNA binding"/>
    <property type="evidence" value="ECO:0007669"/>
    <property type="project" value="UniProtKB-KW"/>
</dbReference>
<comment type="caution">
    <text evidence="6">The sequence shown here is derived from an EMBL/GenBank/DDBJ whole genome shotgun (WGS) entry which is preliminary data.</text>
</comment>
<dbReference type="Proteomes" id="UP000785759">
    <property type="component" value="Unassembled WGS sequence"/>
</dbReference>
<evidence type="ECO:0000313" key="7">
    <source>
        <dbReference type="Proteomes" id="UP000785759"/>
    </source>
</evidence>
<dbReference type="PANTHER" id="PTHR30204">
    <property type="entry name" value="REDOX-CYCLING DRUG-SENSING TRANSCRIPTIONAL ACTIVATOR SOXR"/>
    <property type="match status" value="1"/>
</dbReference>
<dbReference type="InterPro" id="IPR000551">
    <property type="entry name" value="MerR-type_HTH_dom"/>
</dbReference>